<feature type="transmembrane region" description="Helical" evidence="1">
    <location>
        <begin position="40"/>
        <end position="62"/>
    </location>
</feature>
<accession>A0A4R1SA61</accession>
<organism evidence="2 3">
    <name type="scientific">Hydrogenispora ethanolica</name>
    <dbReference type="NCBI Taxonomy" id="1082276"/>
    <lineage>
        <taxon>Bacteria</taxon>
        <taxon>Bacillati</taxon>
        <taxon>Bacillota</taxon>
        <taxon>Hydrogenispora</taxon>
    </lineage>
</organism>
<keyword evidence="1" id="KW-0812">Transmembrane</keyword>
<keyword evidence="1" id="KW-1133">Transmembrane helix</keyword>
<dbReference type="AlphaFoldDB" id="A0A4R1SA61"/>
<name>A0A4R1SA61_HYDET</name>
<protein>
    <submittedName>
        <fullName evidence="2">Uncharacterized protein</fullName>
    </submittedName>
</protein>
<feature type="transmembrane region" description="Helical" evidence="1">
    <location>
        <begin position="115"/>
        <end position="137"/>
    </location>
</feature>
<evidence type="ECO:0000313" key="3">
    <source>
        <dbReference type="Proteomes" id="UP000295008"/>
    </source>
</evidence>
<dbReference type="EMBL" id="SLUN01000002">
    <property type="protein sequence ID" value="TCL76395.1"/>
    <property type="molecule type" value="Genomic_DNA"/>
</dbReference>
<feature type="transmembrane region" description="Helical" evidence="1">
    <location>
        <begin position="196"/>
        <end position="217"/>
    </location>
</feature>
<feature type="transmembrane region" description="Helical" evidence="1">
    <location>
        <begin position="74"/>
        <end position="94"/>
    </location>
</feature>
<comment type="caution">
    <text evidence="2">The sequence shown here is derived from an EMBL/GenBank/DDBJ whole genome shotgun (WGS) entry which is preliminary data.</text>
</comment>
<dbReference type="RefSeq" id="WP_132012579.1">
    <property type="nucleotide sequence ID" value="NZ_SLUN01000002.1"/>
</dbReference>
<evidence type="ECO:0000313" key="2">
    <source>
        <dbReference type="EMBL" id="TCL76395.1"/>
    </source>
</evidence>
<feature type="transmembrane region" description="Helical" evidence="1">
    <location>
        <begin position="143"/>
        <end position="159"/>
    </location>
</feature>
<gene>
    <name evidence="2" type="ORF">EDC14_1002154</name>
</gene>
<sequence>MKDKSQELTQLIDDFRYLKNAVMRTNRVFKSISSKTLRPLYLATGLLTIGFAAAIQWLMGYYGSYGAIPGAMKTVYYSLLGILMVWLSYTKARLIRQSVRELGADLTFRQLLKEVYTRNTMAIVAPYGFVIGLAVFFLVSHGWSGYLVPCLAILYGLMIHSMTNFLYLTELVIGGAWLLVTGFGVLFILGPAQTTLALSVTFGVGFIVMYLVSLITARNERNKVG</sequence>
<dbReference type="Proteomes" id="UP000295008">
    <property type="component" value="Unassembled WGS sequence"/>
</dbReference>
<proteinExistence type="predicted"/>
<keyword evidence="1" id="KW-0472">Membrane</keyword>
<dbReference type="OrthoDB" id="9834983at2"/>
<keyword evidence="3" id="KW-1185">Reference proteome</keyword>
<reference evidence="2 3" key="1">
    <citation type="submission" date="2019-03" db="EMBL/GenBank/DDBJ databases">
        <title>Genomic Encyclopedia of Type Strains, Phase IV (KMG-IV): sequencing the most valuable type-strain genomes for metagenomic binning, comparative biology and taxonomic classification.</title>
        <authorList>
            <person name="Goeker M."/>
        </authorList>
    </citation>
    <scope>NUCLEOTIDE SEQUENCE [LARGE SCALE GENOMIC DNA]</scope>
    <source>
        <strain evidence="2 3">LX-B</strain>
    </source>
</reference>
<evidence type="ECO:0000256" key="1">
    <source>
        <dbReference type="SAM" id="Phobius"/>
    </source>
</evidence>
<feature type="transmembrane region" description="Helical" evidence="1">
    <location>
        <begin position="171"/>
        <end position="190"/>
    </location>
</feature>